<gene>
    <name evidence="3" type="ORF">ACFOOT_10120</name>
</gene>
<dbReference type="PROSITE" id="PS51257">
    <property type="entry name" value="PROKAR_LIPOPROTEIN"/>
    <property type="match status" value="1"/>
</dbReference>
<accession>A0ABV7V3Q1</accession>
<organism evidence="3 4">
    <name type="scientific">Novosphingobium pokkalii</name>
    <dbReference type="NCBI Taxonomy" id="1770194"/>
    <lineage>
        <taxon>Bacteria</taxon>
        <taxon>Pseudomonadati</taxon>
        <taxon>Pseudomonadota</taxon>
        <taxon>Alphaproteobacteria</taxon>
        <taxon>Sphingomonadales</taxon>
        <taxon>Sphingomonadaceae</taxon>
        <taxon>Novosphingobium</taxon>
    </lineage>
</organism>
<protein>
    <submittedName>
        <fullName evidence="3">Glycine zipper domain-containing protein</fullName>
    </submittedName>
</protein>
<name>A0ABV7V3Q1_9SPHN</name>
<evidence type="ECO:0000313" key="4">
    <source>
        <dbReference type="Proteomes" id="UP001595683"/>
    </source>
</evidence>
<comment type="caution">
    <text evidence="3">The sequence shown here is derived from an EMBL/GenBank/DDBJ whole genome shotgun (WGS) entry which is preliminary data.</text>
</comment>
<feature type="signal peptide" evidence="1">
    <location>
        <begin position="1"/>
        <end position="26"/>
    </location>
</feature>
<feature type="chain" id="PRO_5045101763" evidence="1">
    <location>
        <begin position="27"/>
        <end position="83"/>
    </location>
</feature>
<keyword evidence="4" id="KW-1185">Reference proteome</keyword>
<reference evidence="4" key="1">
    <citation type="journal article" date="2019" name="Int. J. Syst. Evol. Microbiol.">
        <title>The Global Catalogue of Microorganisms (GCM) 10K type strain sequencing project: providing services to taxonomists for standard genome sequencing and annotation.</title>
        <authorList>
            <consortium name="The Broad Institute Genomics Platform"/>
            <consortium name="The Broad Institute Genome Sequencing Center for Infectious Disease"/>
            <person name="Wu L."/>
            <person name="Ma J."/>
        </authorList>
    </citation>
    <scope>NUCLEOTIDE SEQUENCE [LARGE SCALE GENOMIC DNA]</scope>
    <source>
        <strain evidence="4">KCTC 42224</strain>
    </source>
</reference>
<feature type="domain" description="Glycine zipper" evidence="2">
    <location>
        <begin position="29"/>
        <end position="68"/>
    </location>
</feature>
<sequence length="83" mass="7926">MARKFLIPASMALAALSLAGCARNYAGEGGLAGAGVGAAVAGVSGGNIGTGAVIGGAVGAAAGSQVKKDCWRTDPDGRSYRVC</sequence>
<evidence type="ECO:0000259" key="2">
    <source>
        <dbReference type="Pfam" id="PF13488"/>
    </source>
</evidence>
<dbReference type="RefSeq" id="WP_191324274.1">
    <property type="nucleotide sequence ID" value="NZ_BMZP01000008.1"/>
</dbReference>
<evidence type="ECO:0000313" key="3">
    <source>
        <dbReference type="EMBL" id="MFC3671779.1"/>
    </source>
</evidence>
<dbReference type="EMBL" id="JBHRYE010000013">
    <property type="protein sequence ID" value="MFC3671779.1"/>
    <property type="molecule type" value="Genomic_DNA"/>
</dbReference>
<proteinExistence type="predicted"/>
<dbReference type="Pfam" id="PF13488">
    <property type="entry name" value="Gly-zipper_Omp"/>
    <property type="match status" value="1"/>
</dbReference>
<dbReference type="Proteomes" id="UP001595683">
    <property type="component" value="Unassembled WGS sequence"/>
</dbReference>
<keyword evidence="1" id="KW-0732">Signal</keyword>
<evidence type="ECO:0000256" key="1">
    <source>
        <dbReference type="SAM" id="SignalP"/>
    </source>
</evidence>
<dbReference type="InterPro" id="IPR039567">
    <property type="entry name" value="Gly-zipper"/>
</dbReference>